<dbReference type="AlphaFoldDB" id="A0AA88WUF1"/>
<dbReference type="Proteomes" id="UP001188597">
    <property type="component" value="Unassembled WGS sequence"/>
</dbReference>
<dbReference type="InterPro" id="IPR002156">
    <property type="entry name" value="RNaseH_domain"/>
</dbReference>
<dbReference type="GO" id="GO:0004523">
    <property type="term" value="F:RNA-DNA hybrid ribonuclease activity"/>
    <property type="evidence" value="ECO:0007669"/>
    <property type="project" value="InterPro"/>
</dbReference>
<evidence type="ECO:0000313" key="3">
    <source>
        <dbReference type="Proteomes" id="UP001188597"/>
    </source>
</evidence>
<comment type="caution">
    <text evidence="2">The sequence shown here is derived from an EMBL/GenBank/DDBJ whole genome shotgun (WGS) entry which is preliminary data.</text>
</comment>
<dbReference type="InterPro" id="IPR052929">
    <property type="entry name" value="RNase_H-like_EbsB-rel"/>
</dbReference>
<evidence type="ECO:0000313" key="2">
    <source>
        <dbReference type="EMBL" id="KAK3031193.1"/>
    </source>
</evidence>
<proteinExistence type="predicted"/>
<sequence>MIYGITDPEHDEVIAALEAIMFGYECGFNFVQMEGDAISIIDALNSSDENLSAIWGIIDDVKQIPNCFDSCTCQHINRSVLYYRSSPTKLRMLVRMLNTSD</sequence>
<keyword evidence="3" id="KW-1185">Reference proteome</keyword>
<dbReference type="PANTHER" id="PTHR47074">
    <property type="entry name" value="BNAC02G40300D PROTEIN"/>
    <property type="match status" value="1"/>
</dbReference>
<feature type="domain" description="RNase H type-1" evidence="1">
    <location>
        <begin position="7"/>
        <end position="79"/>
    </location>
</feature>
<dbReference type="Pfam" id="PF13456">
    <property type="entry name" value="RVT_3"/>
    <property type="match status" value="1"/>
</dbReference>
<organism evidence="2 3">
    <name type="scientific">Escallonia herrerae</name>
    <dbReference type="NCBI Taxonomy" id="1293975"/>
    <lineage>
        <taxon>Eukaryota</taxon>
        <taxon>Viridiplantae</taxon>
        <taxon>Streptophyta</taxon>
        <taxon>Embryophyta</taxon>
        <taxon>Tracheophyta</taxon>
        <taxon>Spermatophyta</taxon>
        <taxon>Magnoliopsida</taxon>
        <taxon>eudicotyledons</taxon>
        <taxon>Gunneridae</taxon>
        <taxon>Pentapetalae</taxon>
        <taxon>asterids</taxon>
        <taxon>campanulids</taxon>
        <taxon>Escalloniales</taxon>
        <taxon>Escalloniaceae</taxon>
        <taxon>Escallonia</taxon>
    </lineage>
</organism>
<dbReference type="GO" id="GO:0003676">
    <property type="term" value="F:nucleic acid binding"/>
    <property type="evidence" value="ECO:0007669"/>
    <property type="project" value="InterPro"/>
</dbReference>
<gene>
    <name evidence="2" type="ORF">RJ639_035350</name>
</gene>
<name>A0AA88WUF1_9ASTE</name>
<dbReference type="EMBL" id="JAVXUP010000315">
    <property type="protein sequence ID" value="KAK3031193.1"/>
    <property type="molecule type" value="Genomic_DNA"/>
</dbReference>
<accession>A0AA88WUF1</accession>
<dbReference type="PANTHER" id="PTHR47074:SF48">
    <property type="entry name" value="POLYNUCLEOTIDYL TRANSFERASE, RIBONUCLEASE H-LIKE SUPERFAMILY PROTEIN"/>
    <property type="match status" value="1"/>
</dbReference>
<evidence type="ECO:0000259" key="1">
    <source>
        <dbReference type="Pfam" id="PF13456"/>
    </source>
</evidence>
<reference evidence="2" key="1">
    <citation type="submission" date="2022-12" db="EMBL/GenBank/DDBJ databases">
        <title>Draft genome assemblies for two species of Escallonia (Escalloniales).</title>
        <authorList>
            <person name="Chanderbali A."/>
            <person name="Dervinis C."/>
            <person name="Anghel I."/>
            <person name="Soltis D."/>
            <person name="Soltis P."/>
            <person name="Zapata F."/>
        </authorList>
    </citation>
    <scope>NUCLEOTIDE SEQUENCE</scope>
    <source>
        <strain evidence="2">UCBG64.0493</strain>
        <tissue evidence="2">Leaf</tissue>
    </source>
</reference>
<protein>
    <recommendedName>
        <fullName evidence="1">RNase H type-1 domain-containing protein</fullName>
    </recommendedName>
</protein>